<comment type="caution">
    <text evidence="1">The sequence shown here is derived from an EMBL/GenBank/DDBJ whole genome shotgun (WGS) entry which is preliminary data.</text>
</comment>
<organism evidence="1 2">
    <name type="scientific">Peronosclerospora sorghi</name>
    <dbReference type="NCBI Taxonomy" id="230839"/>
    <lineage>
        <taxon>Eukaryota</taxon>
        <taxon>Sar</taxon>
        <taxon>Stramenopiles</taxon>
        <taxon>Oomycota</taxon>
        <taxon>Peronosporomycetes</taxon>
        <taxon>Peronosporales</taxon>
        <taxon>Peronosporaceae</taxon>
        <taxon>Peronosclerospora</taxon>
    </lineage>
</organism>
<gene>
    <name evidence="1" type="ORF">PsorP6_015440</name>
</gene>
<proteinExistence type="predicted"/>
<dbReference type="EMBL" id="CM047589">
    <property type="protein sequence ID" value="KAI9920502.1"/>
    <property type="molecule type" value="Genomic_DNA"/>
</dbReference>
<reference evidence="1 2" key="1">
    <citation type="journal article" date="2022" name="bioRxiv">
        <title>The genome of the oomycete Peronosclerospora sorghi, a cosmopolitan pathogen of maize and sorghum, is inflated with dispersed pseudogenes.</title>
        <authorList>
            <person name="Fletcher K."/>
            <person name="Martin F."/>
            <person name="Isakeit T."/>
            <person name="Cavanaugh K."/>
            <person name="Magill C."/>
            <person name="Michelmore R."/>
        </authorList>
    </citation>
    <scope>NUCLEOTIDE SEQUENCE [LARGE SCALE GENOMIC DNA]</scope>
    <source>
        <strain evidence="1">P6</strain>
    </source>
</reference>
<evidence type="ECO:0000313" key="2">
    <source>
        <dbReference type="Proteomes" id="UP001163321"/>
    </source>
</evidence>
<sequence>MHSNSILCKHLYTLICYLSYLTSRYQLAMFPLREFEDVLATSGAEKAIALVILRTRSLCQVEHRVPVHSVLSREELCDEC</sequence>
<dbReference type="Proteomes" id="UP001163321">
    <property type="component" value="Chromosome 10"/>
</dbReference>
<protein>
    <submittedName>
        <fullName evidence="1">Uncharacterized protein</fullName>
    </submittedName>
</protein>
<keyword evidence="2" id="KW-1185">Reference proteome</keyword>
<evidence type="ECO:0000313" key="1">
    <source>
        <dbReference type="EMBL" id="KAI9920502.1"/>
    </source>
</evidence>
<accession>A0ACC0WQ52</accession>
<name>A0ACC0WQ52_9STRA</name>